<keyword evidence="4" id="KW-0436">Ligase</keyword>
<evidence type="ECO:0000256" key="2">
    <source>
        <dbReference type="ARBA" id="ARBA00007533"/>
    </source>
</evidence>
<evidence type="ECO:0000256" key="8">
    <source>
        <dbReference type="ARBA" id="ARBA00022975"/>
    </source>
</evidence>
<dbReference type="InterPro" id="IPR029062">
    <property type="entry name" value="Class_I_gatase-like"/>
</dbReference>
<dbReference type="SUPFAM" id="SSF52317">
    <property type="entry name" value="Class I glutamine amidotransferase-like"/>
    <property type="match status" value="1"/>
</dbReference>
<keyword evidence="8" id="KW-0665">Pyrimidine biosynthesis</keyword>
<comment type="caution">
    <text evidence="12">The sequence shown here is derived from an EMBL/GenBank/DDBJ whole genome shotgun (WGS) entry which is preliminary data.</text>
</comment>
<dbReference type="InterPro" id="IPR017456">
    <property type="entry name" value="CTP_synthase_N"/>
</dbReference>
<dbReference type="NCBIfam" id="NF003792">
    <property type="entry name" value="PRK05380.1"/>
    <property type="match status" value="1"/>
</dbReference>
<evidence type="ECO:0000256" key="7">
    <source>
        <dbReference type="ARBA" id="ARBA00022962"/>
    </source>
</evidence>
<dbReference type="InterPro" id="IPR033828">
    <property type="entry name" value="GATase1_CTP_Synthase"/>
</dbReference>
<dbReference type="CDD" id="cd01746">
    <property type="entry name" value="GATase1_CTP_Synthase"/>
    <property type="match status" value="1"/>
</dbReference>
<dbReference type="GO" id="GO:0003883">
    <property type="term" value="F:CTP synthase activity"/>
    <property type="evidence" value="ECO:0007669"/>
    <property type="project" value="UniProtKB-EC"/>
</dbReference>
<dbReference type="Gene3D" id="3.40.50.880">
    <property type="match status" value="1"/>
</dbReference>
<dbReference type="PROSITE" id="PS51273">
    <property type="entry name" value="GATASE_TYPE_1"/>
    <property type="match status" value="1"/>
</dbReference>
<dbReference type="Gene3D" id="3.40.50.300">
    <property type="entry name" value="P-loop containing nucleotide triphosphate hydrolases"/>
    <property type="match status" value="1"/>
</dbReference>
<keyword evidence="5" id="KW-0547">Nucleotide-binding</keyword>
<dbReference type="InterPro" id="IPR017926">
    <property type="entry name" value="GATASE"/>
</dbReference>
<keyword evidence="6" id="KW-0067">ATP-binding</keyword>
<dbReference type="InterPro" id="IPR004468">
    <property type="entry name" value="CTP_synthase"/>
</dbReference>
<reference evidence="12 13" key="1">
    <citation type="journal article" date="2015" name="Nature">
        <title>rRNA introns, odd ribosomes, and small enigmatic genomes across a large radiation of phyla.</title>
        <authorList>
            <person name="Brown C.T."/>
            <person name="Hug L.A."/>
            <person name="Thomas B.C."/>
            <person name="Sharon I."/>
            <person name="Castelle C.J."/>
            <person name="Singh A."/>
            <person name="Wilkins M.J."/>
            <person name="Williams K.H."/>
            <person name="Banfield J.F."/>
        </authorList>
    </citation>
    <scope>NUCLEOTIDE SEQUENCE [LARGE SCALE GENOMIC DNA]</scope>
</reference>
<dbReference type="PANTHER" id="PTHR11550">
    <property type="entry name" value="CTP SYNTHASE"/>
    <property type="match status" value="1"/>
</dbReference>
<dbReference type="PANTHER" id="PTHR11550:SF0">
    <property type="entry name" value="CTP SYNTHASE-RELATED"/>
    <property type="match status" value="1"/>
</dbReference>
<proteinExistence type="inferred from homology"/>
<dbReference type="GO" id="GO:0044210">
    <property type="term" value="P:'de novo' CTP biosynthetic process"/>
    <property type="evidence" value="ECO:0007669"/>
    <property type="project" value="UniProtKB-UniPathway"/>
</dbReference>
<dbReference type="Pfam" id="PF06418">
    <property type="entry name" value="CTP_synth_N"/>
    <property type="match status" value="1"/>
</dbReference>
<dbReference type="AlphaFoldDB" id="A0A0G1XB77"/>
<evidence type="ECO:0000256" key="4">
    <source>
        <dbReference type="ARBA" id="ARBA00022598"/>
    </source>
</evidence>
<evidence type="ECO:0000256" key="9">
    <source>
        <dbReference type="ARBA" id="ARBA00047781"/>
    </source>
</evidence>
<dbReference type="Proteomes" id="UP000034846">
    <property type="component" value="Unassembled WGS sequence"/>
</dbReference>
<accession>A0A0G1XB77</accession>
<comment type="similarity">
    <text evidence="2">Belongs to the CTP synthase family.</text>
</comment>
<evidence type="ECO:0000256" key="6">
    <source>
        <dbReference type="ARBA" id="ARBA00022840"/>
    </source>
</evidence>
<evidence type="ECO:0000256" key="3">
    <source>
        <dbReference type="ARBA" id="ARBA00012291"/>
    </source>
</evidence>
<gene>
    <name evidence="12" type="ORF">UY72_C0068G0007</name>
</gene>
<evidence type="ECO:0000259" key="11">
    <source>
        <dbReference type="Pfam" id="PF06418"/>
    </source>
</evidence>
<evidence type="ECO:0000256" key="1">
    <source>
        <dbReference type="ARBA" id="ARBA00005171"/>
    </source>
</evidence>
<dbReference type="EC" id="6.3.4.2" evidence="3"/>
<feature type="domain" description="Glutamine amidotransferase" evidence="10">
    <location>
        <begin position="202"/>
        <end position="430"/>
    </location>
</feature>
<keyword evidence="7" id="KW-0315">Glutamine amidotransferase</keyword>
<dbReference type="GO" id="GO:0019856">
    <property type="term" value="P:pyrimidine nucleobase biosynthetic process"/>
    <property type="evidence" value="ECO:0007669"/>
    <property type="project" value="TreeGrafter"/>
</dbReference>
<dbReference type="NCBIfam" id="TIGR00337">
    <property type="entry name" value="PyrG"/>
    <property type="match status" value="1"/>
</dbReference>
<dbReference type="SUPFAM" id="SSF52540">
    <property type="entry name" value="P-loop containing nucleoside triphosphate hydrolases"/>
    <property type="match status" value="1"/>
</dbReference>
<organism evidence="12 13">
    <name type="scientific">Candidatus Uhrbacteria bacterium GW2011_GWD2_52_7</name>
    <dbReference type="NCBI Taxonomy" id="1618989"/>
    <lineage>
        <taxon>Bacteria</taxon>
        <taxon>Candidatus Uhriibacteriota</taxon>
    </lineage>
</organism>
<dbReference type="UniPathway" id="UPA00159">
    <property type="reaction ID" value="UER00277"/>
</dbReference>
<dbReference type="FunFam" id="3.40.50.880:FF:000002">
    <property type="entry name" value="CTP synthase"/>
    <property type="match status" value="1"/>
</dbReference>
<feature type="non-terminal residue" evidence="12">
    <location>
        <position position="1"/>
    </location>
</feature>
<feature type="domain" description="CTP synthase N-terminal" evidence="11">
    <location>
        <begin position="1"/>
        <end position="162"/>
    </location>
</feature>
<sequence>GDYHGKCVEVVPRVPEEVIARIEAAAKQAKADFVLIEIGGTVGEYENILFLEAVRMMKLRDPDAVRTALVSYLPVPPSIGEMKTKPTQHAVREVNRIGINPDFLVCRSEVALDEPRREKLSRFCGVPSKHIITAANAKSIYEVPVNFENQGFADTVLKSFGLRPKKKDLVAWRALLDRVANVKREVRIGVIGKYFSTGDFILSDAYLSVLEAIKHAAWATGQKPVIEWLNSEAYEKDPKKLSELAKFDGILIPGGFGSRGIEGKIAAINYARKKKIPYLGLCYGMQCAVIEFARTELGWKDANTAEIDPKSSHQVIHLMDDQTEKLKGKGVGGTLRLGAYPCNLAKGTASRKAYGEDNISERHRHRYEFNNEYRAELEKAGLVIAGTSPDDRLVEIVEGKDHPFFVGVQFHPEFQSRPLSPHPLFVEFVKAARKRSD</sequence>
<name>A0A0G1XB77_9BACT</name>
<evidence type="ECO:0000313" key="13">
    <source>
        <dbReference type="Proteomes" id="UP000034846"/>
    </source>
</evidence>
<evidence type="ECO:0000256" key="5">
    <source>
        <dbReference type="ARBA" id="ARBA00022741"/>
    </source>
</evidence>
<dbReference type="Pfam" id="PF00117">
    <property type="entry name" value="GATase"/>
    <property type="match status" value="1"/>
</dbReference>
<evidence type="ECO:0000259" key="10">
    <source>
        <dbReference type="Pfam" id="PF00117"/>
    </source>
</evidence>
<comment type="pathway">
    <text evidence="1">Pyrimidine metabolism; CTP biosynthesis via de novo pathway; CTP from UDP: step 2/2.</text>
</comment>
<protein>
    <recommendedName>
        <fullName evidence="3">CTP synthase (glutamine hydrolyzing)</fullName>
        <ecNumber evidence="3">6.3.4.2</ecNumber>
    </recommendedName>
</protein>
<dbReference type="InterPro" id="IPR027417">
    <property type="entry name" value="P-loop_NTPase"/>
</dbReference>
<dbReference type="PATRIC" id="fig|1618989.3.peg.858"/>
<dbReference type="GO" id="GO:0005524">
    <property type="term" value="F:ATP binding"/>
    <property type="evidence" value="ECO:0007669"/>
    <property type="project" value="UniProtKB-KW"/>
</dbReference>
<dbReference type="GO" id="GO:0042802">
    <property type="term" value="F:identical protein binding"/>
    <property type="evidence" value="ECO:0007669"/>
    <property type="project" value="TreeGrafter"/>
</dbReference>
<dbReference type="EMBL" id="LCRD01000068">
    <property type="protein sequence ID" value="KKW28568.1"/>
    <property type="molecule type" value="Genomic_DNA"/>
</dbReference>
<evidence type="ECO:0000313" key="12">
    <source>
        <dbReference type="EMBL" id="KKW28568.1"/>
    </source>
</evidence>
<comment type="catalytic activity">
    <reaction evidence="9">
        <text>UTP + L-glutamine + ATP + H2O = CTP + L-glutamate + ADP + phosphate + 2 H(+)</text>
        <dbReference type="Rhea" id="RHEA:26426"/>
        <dbReference type="ChEBI" id="CHEBI:15377"/>
        <dbReference type="ChEBI" id="CHEBI:15378"/>
        <dbReference type="ChEBI" id="CHEBI:29985"/>
        <dbReference type="ChEBI" id="CHEBI:30616"/>
        <dbReference type="ChEBI" id="CHEBI:37563"/>
        <dbReference type="ChEBI" id="CHEBI:43474"/>
        <dbReference type="ChEBI" id="CHEBI:46398"/>
        <dbReference type="ChEBI" id="CHEBI:58359"/>
        <dbReference type="ChEBI" id="CHEBI:456216"/>
        <dbReference type="EC" id="6.3.4.2"/>
    </reaction>
</comment>